<proteinExistence type="predicted"/>
<keyword evidence="3" id="KW-1185">Reference proteome</keyword>
<dbReference type="Gene3D" id="2.60.40.10">
    <property type="entry name" value="Immunoglobulins"/>
    <property type="match status" value="2"/>
</dbReference>
<organism evidence="2 3">
    <name type="scientific">Flavobacterium rhamnosiphilum</name>
    <dbReference type="NCBI Taxonomy" id="2541724"/>
    <lineage>
        <taxon>Bacteria</taxon>
        <taxon>Pseudomonadati</taxon>
        <taxon>Bacteroidota</taxon>
        <taxon>Flavobacteriia</taxon>
        <taxon>Flavobacteriales</taxon>
        <taxon>Flavobacteriaceae</taxon>
        <taxon>Flavobacterium</taxon>
    </lineage>
</organism>
<gene>
    <name evidence="2" type="ORF">E0I26_00570</name>
</gene>
<reference evidence="2 3" key="1">
    <citation type="submission" date="2019-03" db="EMBL/GenBank/DDBJ databases">
        <title>Novel species of Flavobacterium.</title>
        <authorList>
            <person name="Liu Q."/>
            <person name="Xin Y.-H."/>
        </authorList>
    </citation>
    <scope>NUCLEOTIDE SEQUENCE [LARGE SCALE GENOMIC DNA]</scope>
    <source>
        <strain evidence="2 3">LB3P52</strain>
    </source>
</reference>
<dbReference type="Proteomes" id="UP000294814">
    <property type="component" value="Unassembled WGS sequence"/>
</dbReference>
<dbReference type="AlphaFoldDB" id="A0A4R5FBZ5"/>
<evidence type="ECO:0008006" key="4">
    <source>
        <dbReference type="Google" id="ProtNLM"/>
    </source>
</evidence>
<feature type="signal peptide" evidence="1">
    <location>
        <begin position="1"/>
        <end position="26"/>
    </location>
</feature>
<comment type="caution">
    <text evidence="2">The sequence shown here is derived from an EMBL/GenBank/DDBJ whole genome shotgun (WGS) entry which is preliminary data.</text>
</comment>
<dbReference type="EMBL" id="SMLG01000001">
    <property type="protein sequence ID" value="TDE46611.1"/>
    <property type="molecule type" value="Genomic_DNA"/>
</dbReference>
<feature type="chain" id="PRO_5020470249" description="Gliding motility-associated C-terminal domain-containing protein" evidence="1">
    <location>
        <begin position="27"/>
        <end position="496"/>
    </location>
</feature>
<dbReference type="RefSeq" id="WP_131914561.1">
    <property type="nucleotide sequence ID" value="NZ_SMLG01000001.1"/>
</dbReference>
<dbReference type="InterPro" id="IPR013783">
    <property type="entry name" value="Ig-like_fold"/>
</dbReference>
<dbReference type="Pfam" id="PF13585">
    <property type="entry name" value="CHU_C"/>
    <property type="match status" value="1"/>
</dbReference>
<evidence type="ECO:0000313" key="3">
    <source>
        <dbReference type="Proteomes" id="UP000294814"/>
    </source>
</evidence>
<evidence type="ECO:0000313" key="2">
    <source>
        <dbReference type="EMBL" id="TDE46611.1"/>
    </source>
</evidence>
<keyword evidence="1" id="KW-0732">Signal</keyword>
<evidence type="ECO:0000256" key="1">
    <source>
        <dbReference type="SAM" id="SignalP"/>
    </source>
</evidence>
<accession>A0A4R5FBZ5</accession>
<sequence length="496" mass="53046">MKDRVFIVKYILFSWLILSSTASLFAQTITPKKLSFSQICAGGPHPTNAGQVFNEYQAAFTISNFPAGTTFVVELSDPSGSFTTPIATTTLPSLAGTLLDTAMDKTITFAVPTNLVGSNTYQLRVKPSTGLPSPSFTCATNTKSFPAYYKAFDGSFYINKKASTIGLCSGGSISLSIDNPTPNIQNSSPVNYPSLRYKWYKDGGVIGGETGTSLSVNTAGTYYVEMDYGVCTDPNSRSQSVIVSIASGAVATITSSLGNPFCSGGASTTLSTPTGNSYVWKKDNVAILGANTNTYQTNQAGLYTVAVDFGGCSSTATVDLKTYEITSSINVPSTSTMQEGESKTVIATTNATNPAYQWYLNETAIPNAIGSTYDVTTEGDYKVIITQTSACSISNEIPFVIKYPFVDPNIVAIPNLISPNGDGINDTWIIPQDYVSGTNTKVLLISSLGEIVLDTNDYQNNWPENGNDFKNINPVYYYIITTQDQKVNKGSITVIK</sequence>
<dbReference type="OrthoDB" id="678019at2"/>
<protein>
    <recommendedName>
        <fullName evidence="4">Gliding motility-associated C-terminal domain-containing protein</fullName>
    </recommendedName>
</protein>
<name>A0A4R5FBZ5_9FLAO</name>